<feature type="transmembrane region" description="Helical" evidence="7">
    <location>
        <begin position="7"/>
        <end position="28"/>
    </location>
</feature>
<keyword evidence="10" id="KW-1185">Reference proteome</keyword>
<comment type="caution">
    <text evidence="9">The sequence shown here is derived from an EMBL/GenBank/DDBJ whole genome shotgun (WGS) entry which is preliminary data.</text>
</comment>
<comment type="subcellular location">
    <subcellularLocation>
        <location evidence="1">Membrane</location>
        <topology evidence="1">Multi-pass membrane protein</topology>
    </subcellularLocation>
</comment>
<evidence type="ECO:0000256" key="3">
    <source>
        <dbReference type="ARBA" id="ARBA00022692"/>
    </source>
</evidence>
<dbReference type="RefSeq" id="WP_223577900.1">
    <property type="nucleotide sequence ID" value="NZ_BAABFU010000002.1"/>
</dbReference>
<evidence type="ECO:0000256" key="4">
    <source>
        <dbReference type="ARBA" id="ARBA00022737"/>
    </source>
</evidence>
<feature type="transmembrane region" description="Helical" evidence="7">
    <location>
        <begin position="385"/>
        <end position="418"/>
    </location>
</feature>
<keyword evidence="2" id="KW-0813">Transport</keyword>
<feature type="transmembrane region" description="Helical" evidence="7">
    <location>
        <begin position="559"/>
        <end position="579"/>
    </location>
</feature>
<dbReference type="Pfam" id="PF02080">
    <property type="entry name" value="TrkA_C"/>
    <property type="match status" value="1"/>
</dbReference>
<dbReference type="Gene3D" id="3.30.70.1450">
    <property type="entry name" value="Regulator of K+ conductance, C-terminal domain"/>
    <property type="match status" value="2"/>
</dbReference>
<feature type="transmembrane region" description="Helical" evidence="7">
    <location>
        <begin position="430"/>
        <end position="448"/>
    </location>
</feature>
<gene>
    <name evidence="9" type="ORF">GCM10023150_12520</name>
</gene>
<dbReference type="SUPFAM" id="SSF116726">
    <property type="entry name" value="TrkA C-terminal domain-like"/>
    <property type="match status" value="2"/>
</dbReference>
<name>A0ABP8I0S5_9GAMM</name>
<evidence type="ECO:0000256" key="5">
    <source>
        <dbReference type="ARBA" id="ARBA00022989"/>
    </source>
</evidence>
<evidence type="ECO:0000256" key="6">
    <source>
        <dbReference type="ARBA" id="ARBA00023136"/>
    </source>
</evidence>
<dbReference type="EMBL" id="BAABFU010000002">
    <property type="protein sequence ID" value="GAA4348786.1"/>
    <property type="molecule type" value="Genomic_DNA"/>
</dbReference>
<dbReference type="Pfam" id="PF03600">
    <property type="entry name" value="CitMHS"/>
    <property type="match status" value="1"/>
</dbReference>
<feature type="domain" description="RCK C-terminal" evidence="8">
    <location>
        <begin position="282"/>
        <end position="366"/>
    </location>
</feature>
<evidence type="ECO:0000259" key="8">
    <source>
        <dbReference type="PROSITE" id="PS51202"/>
    </source>
</evidence>
<organism evidence="9 10">
    <name type="scientific">Kangiella taiwanensis</name>
    <dbReference type="NCBI Taxonomy" id="1079179"/>
    <lineage>
        <taxon>Bacteria</taxon>
        <taxon>Pseudomonadati</taxon>
        <taxon>Pseudomonadota</taxon>
        <taxon>Gammaproteobacteria</taxon>
        <taxon>Kangiellales</taxon>
        <taxon>Kangiellaceae</taxon>
        <taxon>Kangiella</taxon>
    </lineage>
</organism>
<feature type="transmembrane region" description="Helical" evidence="7">
    <location>
        <begin position="172"/>
        <end position="194"/>
    </location>
</feature>
<feature type="domain" description="RCK C-terminal" evidence="8">
    <location>
        <begin position="196"/>
        <end position="280"/>
    </location>
</feature>
<dbReference type="InterPro" id="IPR051679">
    <property type="entry name" value="DASS-Related_Transporters"/>
</dbReference>
<keyword evidence="3 7" id="KW-0812">Transmembrane</keyword>
<dbReference type="PROSITE" id="PS51202">
    <property type="entry name" value="RCK_C"/>
    <property type="match status" value="2"/>
</dbReference>
<dbReference type="PANTHER" id="PTHR43652:SF2">
    <property type="entry name" value="BASIC AMINO ACID ANTIPORTER YFCC-RELATED"/>
    <property type="match status" value="1"/>
</dbReference>
<dbReference type="PANTHER" id="PTHR43652">
    <property type="entry name" value="BASIC AMINO ACID ANTIPORTER YFCC-RELATED"/>
    <property type="match status" value="1"/>
</dbReference>
<accession>A0ABP8I0S5</accession>
<feature type="transmembrane region" description="Helical" evidence="7">
    <location>
        <begin position="476"/>
        <end position="504"/>
    </location>
</feature>
<evidence type="ECO:0000313" key="10">
    <source>
        <dbReference type="Proteomes" id="UP001501294"/>
    </source>
</evidence>
<keyword evidence="6 7" id="KW-0472">Membrane</keyword>
<feature type="transmembrane region" description="Helical" evidence="7">
    <location>
        <begin position="136"/>
        <end position="160"/>
    </location>
</feature>
<evidence type="ECO:0000256" key="1">
    <source>
        <dbReference type="ARBA" id="ARBA00004141"/>
    </source>
</evidence>
<feature type="transmembrane region" description="Helical" evidence="7">
    <location>
        <begin position="516"/>
        <end position="539"/>
    </location>
</feature>
<dbReference type="InterPro" id="IPR004680">
    <property type="entry name" value="Cit_transptr-like_dom"/>
</dbReference>
<proteinExistence type="predicted"/>
<reference evidence="10" key="1">
    <citation type="journal article" date="2019" name="Int. J. Syst. Evol. Microbiol.">
        <title>The Global Catalogue of Microorganisms (GCM) 10K type strain sequencing project: providing services to taxonomists for standard genome sequencing and annotation.</title>
        <authorList>
            <consortium name="The Broad Institute Genomics Platform"/>
            <consortium name="The Broad Institute Genome Sequencing Center for Infectious Disease"/>
            <person name="Wu L."/>
            <person name="Ma J."/>
        </authorList>
    </citation>
    <scope>NUCLEOTIDE SEQUENCE [LARGE SCALE GENOMIC DNA]</scope>
    <source>
        <strain evidence="10">JCM 17727</strain>
    </source>
</reference>
<dbReference type="InterPro" id="IPR006037">
    <property type="entry name" value="RCK_C"/>
</dbReference>
<sequence length="582" mass="62866">MDFAQLYVVAVILAMLGGLIFNIARPAWLFSLAALALYFPGFVEPGRMFSHAVNPAVLTLVLLLISSLALERTRFLGWISRKLFVKSQSLTLLRMGGLVAFSSALLNNTAVVASLMSAVRKTTSHPSKRLLIPLSYFAILGGTLTLIGTSTNLIVNSFLVDYGEPSLQFFDFLPVGLCILFVAGVAVIVSSYWITGSELPKEISKDYFLEASVSQEGGLDGLSLQQAGLASIKGLTLVELIREDRVISMPASGEKLKAGDQLIFAGEVAQAKQLADIKGLSVFADTTGLLDKYLTEVIVSPNSTLVGRSLKQSSFRAHFDAAVVAIGRNGMRLSGSISNVELRAGDKLVLAIGLDFYKRPNIDRNFILLDKKELHPPLARHQEVLAISGFLGVVGLAATGVITLLTGLLVFLMGLFVFRILTPTEVRRRLPLEIWLVVSAALAIADVFNQVGAAELLASLVQSLLSVESPNDYSGIYWAFIVCYLLTWLITEVVTNNAAAALMFPMAYGLAESLGVNYMPFVMAVAYGASASFISPFGYQTNLMVMNAGNLKFSDFAKVGWLVSMSFSIVALIMIPLVFPFN</sequence>
<dbReference type="InterPro" id="IPR036721">
    <property type="entry name" value="RCK_C_sf"/>
</dbReference>
<dbReference type="Proteomes" id="UP001501294">
    <property type="component" value="Unassembled WGS sequence"/>
</dbReference>
<keyword evidence="4" id="KW-0677">Repeat</keyword>
<evidence type="ECO:0000256" key="2">
    <source>
        <dbReference type="ARBA" id="ARBA00022448"/>
    </source>
</evidence>
<feature type="transmembrane region" description="Helical" evidence="7">
    <location>
        <begin position="91"/>
        <end position="116"/>
    </location>
</feature>
<evidence type="ECO:0000313" key="9">
    <source>
        <dbReference type="EMBL" id="GAA4348786.1"/>
    </source>
</evidence>
<keyword evidence="5 7" id="KW-1133">Transmembrane helix</keyword>
<feature type="transmembrane region" description="Helical" evidence="7">
    <location>
        <begin position="48"/>
        <end position="70"/>
    </location>
</feature>
<evidence type="ECO:0000256" key="7">
    <source>
        <dbReference type="SAM" id="Phobius"/>
    </source>
</evidence>
<protein>
    <submittedName>
        <fullName evidence="9">SLC13 family permease</fullName>
    </submittedName>
</protein>